<evidence type="ECO:0000256" key="3">
    <source>
        <dbReference type="ARBA" id="ARBA00023143"/>
    </source>
</evidence>
<keyword evidence="7" id="KW-0969">Cilium</keyword>
<keyword evidence="6" id="KW-0732">Signal</keyword>
<keyword evidence="7" id="KW-0966">Cell projection</keyword>
<keyword evidence="7" id="KW-0282">Flagellum</keyword>
<dbReference type="RefSeq" id="WP_344137183.1">
    <property type="nucleotide sequence ID" value="NZ_BAAALT010000204.1"/>
</dbReference>
<protein>
    <recommendedName>
        <fullName evidence="4 5">Flagellar hook-basal body complex protein FliE</fullName>
    </recommendedName>
</protein>
<evidence type="ECO:0000256" key="4">
    <source>
        <dbReference type="HAMAP-Rule" id="MF_00724"/>
    </source>
</evidence>
<evidence type="ECO:0000256" key="5">
    <source>
        <dbReference type="NCBIfam" id="TIGR00205"/>
    </source>
</evidence>
<sequence>MTAPIAPISAAMPVAAIAPVSTADLTGAAPVAGSGGDFATKLAEGLQSLQDLQTRSSDLAVKAATGDLTDVHDYTIAAAEASIATQLTVAVRNKAVEAFNEIMRMQA</sequence>
<comment type="similarity">
    <text evidence="2 4">Belongs to the FliE family.</text>
</comment>
<dbReference type="EMBL" id="BAAALT010000204">
    <property type="protein sequence ID" value="GAA1823581.1"/>
    <property type="molecule type" value="Genomic_DNA"/>
</dbReference>
<keyword evidence="3 4" id="KW-0975">Bacterial flagellum</keyword>
<proteinExistence type="inferred from homology"/>
<dbReference type="PANTHER" id="PTHR34653:SF1">
    <property type="entry name" value="FLAGELLAR HOOK-BASAL BODY COMPLEX PROTEIN FLIE"/>
    <property type="match status" value="1"/>
</dbReference>
<evidence type="ECO:0000256" key="6">
    <source>
        <dbReference type="SAM" id="SignalP"/>
    </source>
</evidence>
<evidence type="ECO:0000313" key="8">
    <source>
        <dbReference type="Proteomes" id="UP001500218"/>
    </source>
</evidence>
<name>A0ABN2MFN4_9ACTN</name>
<reference evidence="7 8" key="1">
    <citation type="journal article" date="2019" name="Int. J. Syst. Evol. Microbiol.">
        <title>The Global Catalogue of Microorganisms (GCM) 10K type strain sequencing project: providing services to taxonomists for standard genome sequencing and annotation.</title>
        <authorList>
            <consortium name="The Broad Institute Genomics Platform"/>
            <consortium name="The Broad Institute Genome Sequencing Center for Infectious Disease"/>
            <person name="Wu L."/>
            <person name="Ma J."/>
        </authorList>
    </citation>
    <scope>NUCLEOTIDE SEQUENCE [LARGE SCALE GENOMIC DNA]</scope>
    <source>
        <strain evidence="7 8">JCM 13250</strain>
    </source>
</reference>
<keyword evidence="8" id="KW-1185">Reference proteome</keyword>
<feature type="signal peptide" evidence="6">
    <location>
        <begin position="1"/>
        <end position="23"/>
    </location>
</feature>
<dbReference type="PRINTS" id="PR01006">
    <property type="entry name" value="FLGHOOKFLIE"/>
</dbReference>
<dbReference type="HAMAP" id="MF_00724">
    <property type="entry name" value="FliE"/>
    <property type="match status" value="1"/>
</dbReference>
<accession>A0ABN2MFN4</accession>
<dbReference type="PANTHER" id="PTHR34653">
    <property type="match status" value="1"/>
</dbReference>
<evidence type="ECO:0000313" key="7">
    <source>
        <dbReference type="EMBL" id="GAA1823581.1"/>
    </source>
</evidence>
<dbReference type="InterPro" id="IPR001624">
    <property type="entry name" value="FliE"/>
</dbReference>
<dbReference type="NCBIfam" id="TIGR00205">
    <property type="entry name" value="fliE"/>
    <property type="match status" value="1"/>
</dbReference>
<organism evidence="7 8">
    <name type="scientific">Luedemannella flava</name>
    <dbReference type="NCBI Taxonomy" id="349316"/>
    <lineage>
        <taxon>Bacteria</taxon>
        <taxon>Bacillati</taxon>
        <taxon>Actinomycetota</taxon>
        <taxon>Actinomycetes</taxon>
        <taxon>Micromonosporales</taxon>
        <taxon>Micromonosporaceae</taxon>
        <taxon>Luedemannella</taxon>
    </lineage>
</organism>
<gene>
    <name evidence="4 7" type="primary">fliE</name>
    <name evidence="7" type="ORF">GCM10009682_49830</name>
</gene>
<evidence type="ECO:0000256" key="2">
    <source>
        <dbReference type="ARBA" id="ARBA00009272"/>
    </source>
</evidence>
<dbReference type="Proteomes" id="UP001500218">
    <property type="component" value="Unassembled WGS sequence"/>
</dbReference>
<dbReference type="Pfam" id="PF02049">
    <property type="entry name" value="FliE"/>
    <property type="match status" value="1"/>
</dbReference>
<comment type="subcellular location">
    <subcellularLocation>
        <location evidence="1 4">Bacterial flagellum basal body</location>
    </subcellularLocation>
</comment>
<comment type="caution">
    <text evidence="7">The sequence shown here is derived from an EMBL/GenBank/DDBJ whole genome shotgun (WGS) entry which is preliminary data.</text>
</comment>
<feature type="chain" id="PRO_5046968318" description="Flagellar hook-basal body complex protein FliE" evidence="6">
    <location>
        <begin position="24"/>
        <end position="107"/>
    </location>
</feature>
<evidence type="ECO:0000256" key="1">
    <source>
        <dbReference type="ARBA" id="ARBA00004117"/>
    </source>
</evidence>